<organism evidence="1 2">
    <name type="scientific">Methanosphaera stadtmanae (strain ATCC 43021 / DSM 3091 / JCM 11832 / MCB-3)</name>
    <dbReference type="NCBI Taxonomy" id="339860"/>
    <lineage>
        <taxon>Archaea</taxon>
        <taxon>Methanobacteriati</taxon>
        <taxon>Methanobacteriota</taxon>
        <taxon>Methanomada group</taxon>
        <taxon>Methanobacteria</taxon>
        <taxon>Methanobacteriales</taxon>
        <taxon>Methanobacteriaceae</taxon>
        <taxon>Methanosphaera</taxon>
    </lineage>
</organism>
<gene>
    <name evidence="1" type="ordered locus">Msp_1210</name>
</gene>
<name>Q2NF12_METST</name>
<evidence type="ECO:0000313" key="2">
    <source>
        <dbReference type="Proteomes" id="UP000001931"/>
    </source>
</evidence>
<dbReference type="AlphaFoldDB" id="Q2NF12"/>
<dbReference type="Proteomes" id="UP000001931">
    <property type="component" value="Chromosome"/>
</dbReference>
<sequence>MFIRVRRDTLIILILAFILILSGRAMSYVAFASSNTTDDGVPIAGIMVKGNDIIPTSVIKANVEAAGFRDGSYINGNTLVTSQRQLLLSDAKTNAVELVKKSTIPGTSVAPINAASVQVDTTTGNVVVTVIEDFSLLQVNVTNNTTNGSSQSNLDFEGNAEVGGVSQITGLLMLQELKSKVI</sequence>
<protein>
    <submittedName>
        <fullName evidence="1">Conserved hypothetical membrane-spanning protein</fullName>
    </submittedName>
</protein>
<reference evidence="1 2" key="1">
    <citation type="journal article" date="2006" name="J. Bacteriol.">
        <title>The genome sequence of Methanosphaera stadtmanae reveals why this human intestinal archaeon is restricted to methanol and H2 for methane formation and ATP synthesis.</title>
        <authorList>
            <person name="Fricke W.F."/>
            <person name="Seedorf H."/>
            <person name="Henne A."/>
            <person name="Kruer M."/>
            <person name="Liesegang H."/>
            <person name="Hedderich R."/>
            <person name="Gottschalk G."/>
            <person name="Thauer R.K."/>
        </authorList>
    </citation>
    <scope>NUCLEOTIDE SEQUENCE [LARGE SCALE GENOMIC DNA]</scope>
    <source>
        <strain evidence="2">ATCC 43021 / DSM 3091 / JCM 11832 / MCB-3</strain>
    </source>
</reference>
<dbReference type="HOGENOM" id="CLU_1773225_0_0_2"/>
<evidence type="ECO:0000313" key="1">
    <source>
        <dbReference type="EMBL" id="ABC57591.1"/>
    </source>
</evidence>
<dbReference type="EMBL" id="CP000102">
    <property type="protein sequence ID" value="ABC57591.1"/>
    <property type="molecule type" value="Genomic_DNA"/>
</dbReference>
<dbReference type="RefSeq" id="WP_011406790.1">
    <property type="nucleotide sequence ID" value="NC_007681.1"/>
</dbReference>
<keyword evidence="2" id="KW-1185">Reference proteome</keyword>
<dbReference type="eggNOG" id="arCOG06474">
    <property type="taxonomic scope" value="Archaea"/>
</dbReference>
<dbReference type="KEGG" id="mst:Msp_1210"/>
<accession>Q2NF12</accession>
<proteinExistence type="predicted"/>
<dbReference type="GeneID" id="3855320"/>
<dbReference type="STRING" id="339860.Msp_1210"/>